<accession>A0A9Q9Y982</accession>
<dbReference type="GO" id="GO:0003677">
    <property type="term" value="F:DNA binding"/>
    <property type="evidence" value="ECO:0007669"/>
    <property type="project" value="TreeGrafter"/>
</dbReference>
<organism evidence="9">
    <name type="scientific">Cyprinus carpio</name>
    <name type="common">Common carp</name>
    <dbReference type="NCBI Taxonomy" id="7962"/>
    <lineage>
        <taxon>Eukaryota</taxon>
        <taxon>Metazoa</taxon>
        <taxon>Chordata</taxon>
        <taxon>Craniata</taxon>
        <taxon>Vertebrata</taxon>
        <taxon>Euteleostomi</taxon>
        <taxon>Actinopterygii</taxon>
        <taxon>Neopterygii</taxon>
        <taxon>Teleostei</taxon>
        <taxon>Ostariophysi</taxon>
        <taxon>Cypriniformes</taxon>
        <taxon>Cyprinidae</taxon>
        <taxon>Cyprininae</taxon>
        <taxon>Cyprinus</taxon>
    </lineage>
</organism>
<dbReference type="PANTHER" id="PTHR14773">
    <property type="entry name" value="WD REPEAT-CONTAINING PROTEIN 76"/>
    <property type="match status" value="1"/>
</dbReference>
<dbReference type="GeneID" id="109103747"/>
<proteinExistence type="inferred from homology"/>
<dbReference type="AlphaFoldDB" id="A0A9Q9Y982"/>
<comment type="subunit">
    <text evidence="7">Interacts with CUL4A and/or CUL4B.</text>
</comment>
<sequence>MDADKSDTCLKTMQLLQERTPPQEPGMDGPVRRTSRRIREKQNQENKQNLPPNCLTFKNDREEEETIQETRIKHDMQSLPVSTNTASNAECPPERQNPPFLCHLKQAHREGLSEYELERLENIRQNQAFLSSLKLPQISEHLRPKPKPTQKGLKREKTETEMLPVRKSLRIQNKGPQTAITLEMTSSAAREPEEKAKKAQGPIPLDPINLDEHVRLPEDLINLWNEVPLEQETGMSDLKSYQQMLQKLSINDDFVVKVVKDRICSAAFHPSSSNLLMAAGDKSGHVGLWKPDAEWGDDGVIYFEPHSRAVTSMAFSSHPCNLITVSFDGSARSMDLEKAVFGEMYRSPSGLKSFDFLSTNCSTLLLGVWNGDVAVVDRRTPEKLHESLYTMAANPLRCVHVHPVQQHYFVVAESSFVNVYDLRHLKRRNNQAVGELKGHSHSVSSAFFSPLTGSRVLTTCMDNKIRVFDTSQMNGRTPVLKSITHNMQTGRWLSKLSAVWDPKQQECFVTGSVDRPRQIQVYHESGRLLHTFRNMDHLTTVCSITAFHPNRNILLGGNSSGRLHIFTDSFINQKISISLPVC</sequence>
<name>A0A9Q9Y982_CYPCA</name>
<dbReference type="RefSeq" id="XP_042615972.1">
    <property type="nucleotide sequence ID" value="XM_042760038.1"/>
</dbReference>
<dbReference type="PANTHER" id="PTHR14773:SF0">
    <property type="entry name" value="WD REPEAT-CONTAINING PROTEIN 76"/>
    <property type="match status" value="1"/>
</dbReference>
<dbReference type="SMART" id="SM00320">
    <property type="entry name" value="WD40"/>
    <property type="match status" value="5"/>
</dbReference>
<protein>
    <recommendedName>
        <fullName evidence="3 7">WD repeat-containing protein 76</fullName>
    </recommendedName>
</protein>
<feature type="region of interest" description="Disordered" evidence="8">
    <location>
        <begin position="16"/>
        <end position="95"/>
    </location>
</feature>
<dbReference type="FunFam" id="2.130.10.10:FF:000180">
    <property type="entry name" value="WD repeat-containing protein 76"/>
    <property type="match status" value="1"/>
</dbReference>
<dbReference type="Proteomes" id="UP001155660">
    <property type="component" value="Chromosome A7"/>
</dbReference>
<feature type="compositionally biased region" description="Polar residues" evidence="8">
    <location>
        <begin position="79"/>
        <end position="88"/>
    </location>
</feature>
<evidence type="ECO:0000256" key="6">
    <source>
        <dbReference type="PROSITE-ProRule" id="PRU00221"/>
    </source>
</evidence>
<gene>
    <name evidence="9" type="primary">LOC109103747</name>
</gene>
<evidence type="ECO:0000256" key="1">
    <source>
        <dbReference type="ARBA" id="ARBA00002530"/>
    </source>
</evidence>
<dbReference type="GO" id="GO:0005634">
    <property type="term" value="C:nucleus"/>
    <property type="evidence" value="ECO:0007669"/>
    <property type="project" value="TreeGrafter"/>
</dbReference>
<keyword evidence="5" id="KW-0677">Repeat</keyword>
<dbReference type="InterPro" id="IPR050853">
    <property type="entry name" value="WD_repeat_DNA-damage-binding"/>
</dbReference>
<evidence type="ECO:0000256" key="8">
    <source>
        <dbReference type="SAM" id="MobiDB-lite"/>
    </source>
</evidence>
<feature type="repeat" description="WD" evidence="6">
    <location>
        <begin position="436"/>
        <end position="469"/>
    </location>
</feature>
<keyword evidence="4 6" id="KW-0853">WD repeat</keyword>
<evidence type="ECO:0000256" key="5">
    <source>
        <dbReference type="ARBA" id="ARBA00022737"/>
    </source>
</evidence>
<evidence type="ECO:0000256" key="4">
    <source>
        <dbReference type="ARBA" id="ARBA00022574"/>
    </source>
</evidence>
<dbReference type="GO" id="GO:2000001">
    <property type="term" value="P:regulation of DNA damage checkpoint"/>
    <property type="evidence" value="ECO:0007669"/>
    <property type="project" value="TreeGrafter"/>
</dbReference>
<evidence type="ECO:0000313" key="9">
    <source>
        <dbReference type="RefSeq" id="XP_042615972.1"/>
    </source>
</evidence>
<comment type="similarity">
    <text evidence="2 7">Belongs to the WD repeat DDB2/WDR76 family.</text>
</comment>
<evidence type="ECO:0000256" key="3">
    <source>
        <dbReference type="ARBA" id="ARBA00021234"/>
    </source>
</evidence>
<dbReference type="Pfam" id="PF00400">
    <property type="entry name" value="WD40"/>
    <property type="match status" value="2"/>
</dbReference>
<comment type="function">
    <text evidence="1 7">Specifically binds 5-hydroxymethylcytosine (5hmC), suggesting that it acts as a specific reader of 5hmC.</text>
</comment>
<evidence type="ECO:0000256" key="2">
    <source>
        <dbReference type="ARBA" id="ARBA00005434"/>
    </source>
</evidence>
<reference evidence="9" key="1">
    <citation type="submission" date="2025-08" db="UniProtKB">
        <authorList>
            <consortium name="RefSeq"/>
        </authorList>
    </citation>
    <scope>IDENTIFICATION</scope>
    <source>
        <tissue evidence="9">Muscle</tissue>
    </source>
</reference>
<dbReference type="OrthoDB" id="9890280at2759"/>
<dbReference type="InterPro" id="IPR001680">
    <property type="entry name" value="WD40_rpt"/>
</dbReference>
<dbReference type="PROSITE" id="PS50082">
    <property type="entry name" value="WD_REPEATS_2"/>
    <property type="match status" value="1"/>
</dbReference>
<evidence type="ECO:0000256" key="7">
    <source>
        <dbReference type="RuleBase" id="RU365004"/>
    </source>
</evidence>